<dbReference type="EMBL" id="FNES01000022">
    <property type="protein sequence ID" value="SDK65877.1"/>
    <property type="molecule type" value="Genomic_DNA"/>
</dbReference>
<gene>
    <name evidence="2" type="ORF">SAMN04487954_12250</name>
</gene>
<accession>A0A1G9DPR7</accession>
<keyword evidence="1" id="KW-0472">Membrane</keyword>
<dbReference type="RefSeq" id="WP_089689014.1">
    <property type="nucleotide sequence ID" value="NZ_FNES01000022.1"/>
</dbReference>
<dbReference type="AlphaFoldDB" id="A0A1G9DPR7"/>
<dbReference type="OrthoDB" id="6169264at2"/>
<keyword evidence="1" id="KW-0812">Transmembrane</keyword>
<sequence length="86" mass="9156">MRNKLAIALYFLFSGGAIVMIFALVAGLAFLIVTREEAFTWDLASGSLFFIILAAIFWVCGQVAKHFLTDGNGDGSAAPPDGNASR</sequence>
<keyword evidence="1" id="KW-1133">Transmembrane helix</keyword>
<feature type="transmembrane region" description="Helical" evidence="1">
    <location>
        <begin position="7"/>
        <end position="33"/>
    </location>
</feature>
<proteinExistence type="predicted"/>
<evidence type="ECO:0000256" key="1">
    <source>
        <dbReference type="SAM" id="Phobius"/>
    </source>
</evidence>
<name>A0A1G9DPR7_9GAMM</name>
<dbReference type="STRING" id="376427.SAMN04487954_12250"/>
<protein>
    <submittedName>
        <fullName evidence="2">Uncharacterized protein</fullName>
    </submittedName>
</protein>
<keyword evidence="3" id="KW-1185">Reference proteome</keyword>
<organism evidence="2 3">
    <name type="scientific">Billgrantia gudaonensis</name>
    <dbReference type="NCBI Taxonomy" id="376427"/>
    <lineage>
        <taxon>Bacteria</taxon>
        <taxon>Pseudomonadati</taxon>
        <taxon>Pseudomonadota</taxon>
        <taxon>Gammaproteobacteria</taxon>
        <taxon>Oceanospirillales</taxon>
        <taxon>Halomonadaceae</taxon>
        <taxon>Billgrantia</taxon>
    </lineage>
</organism>
<evidence type="ECO:0000313" key="2">
    <source>
        <dbReference type="EMBL" id="SDK65877.1"/>
    </source>
</evidence>
<feature type="transmembrane region" description="Helical" evidence="1">
    <location>
        <begin position="39"/>
        <end position="60"/>
    </location>
</feature>
<evidence type="ECO:0000313" key="3">
    <source>
        <dbReference type="Proteomes" id="UP000198525"/>
    </source>
</evidence>
<reference evidence="2 3" key="1">
    <citation type="submission" date="2016-10" db="EMBL/GenBank/DDBJ databases">
        <authorList>
            <person name="de Groot N.N."/>
        </authorList>
    </citation>
    <scope>NUCLEOTIDE SEQUENCE [LARGE SCALE GENOMIC DNA]</scope>
    <source>
        <strain evidence="2 3">CGMCC 1.6133</strain>
    </source>
</reference>
<dbReference type="Proteomes" id="UP000198525">
    <property type="component" value="Unassembled WGS sequence"/>
</dbReference>